<organism evidence="3 4">
    <name type="scientific">Syntrophobotulus glycolicus (strain DSM 8271 / FlGlyR)</name>
    <dbReference type="NCBI Taxonomy" id="645991"/>
    <lineage>
        <taxon>Bacteria</taxon>
        <taxon>Bacillati</taxon>
        <taxon>Bacillota</taxon>
        <taxon>Clostridia</taxon>
        <taxon>Eubacteriales</taxon>
        <taxon>Desulfitobacteriaceae</taxon>
        <taxon>Syntrophobotulus</taxon>
    </lineage>
</organism>
<dbReference type="Pfam" id="PF07670">
    <property type="entry name" value="Gate"/>
    <property type="match status" value="1"/>
</dbReference>
<reference evidence="4" key="2">
    <citation type="submission" date="2011-02" db="EMBL/GenBank/DDBJ databases">
        <title>The complete genome of Syntrophobotulus glycolicus DSM 8271.</title>
        <authorList>
            <person name="Lucas S."/>
            <person name="Copeland A."/>
            <person name="Lapidus A."/>
            <person name="Bruce D."/>
            <person name="Goodwin L."/>
            <person name="Pitluck S."/>
            <person name="Kyrpides N."/>
            <person name="Mavromatis K."/>
            <person name="Pagani I."/>
            <person name="Ivanova N."/>
            <person name="Mikhailova N."/>
            <person name="Chertkov O."/>
            <person name="Held B."/>
            <person name="Detter J.C."/>
            <person name="Tapia R."/>
            <person name="Han C."/>
            <person name="Land M."/>
            <person name="Hauser L."/>
            <person name="Markowitz V."/>
            <person name="Cheng J.-F."/>
            <person name="Hugenholtz P."/>
            <person name="Woyke T."/>
            <person name="Wu D."/>
            <person name="Spring S."/>
            <person name="Schroeder M."/>
            <person name="Brambilla E."/>
            <person name="Klenk H.-P."/>
            <person name="Eisen J.A."/>
        </authorList>
    </citation>
    <scope>NUCLEOTIDE SEQUENCE [LARGE SCALE GENOMIC DNA]</scope>
    <source>
        <strain evidence="4">DSM 8271 / FlGlyR</strain>
    </source>
</reference>
<keyword evidence="1" id="KW-0812">Transmembrane</keyword>
<name>F0SUF6_SYNGF</name>
<dbReference type="EMBL" id="CP002547">
    <property type="protein sequence ID" value="ADY56606.1"/>
    <property type="molecule type" value="Genomic_DNA"/>
</dbReference>
<gene>
    <name evidence="3" type="ordered locus">Sgly_2318</name>
</gene>
<feature type="transmembrane region" description="Helical" evidence="1">
    <location>
        <begin position="116"/>
        <end position="136"/>
    </location>
</feature>
<dbReference type="Proteomes" id="UP000007488">
    <property type="component" value="Chromosome"/>
</dbReference>
<feature type="transmembrane region" description="Helical" evidence="1">
    <location>
        <begin position="313"/>
        <end position="334"/>
    </location>
</feature>
<evidence type="ECO:0000313" key="4">
    <source>
        <dbReference type="Proteomes" id="UP000007488"/>
    </source>
</evidence>
<dbReference type="AlphaFoldDB" id="F0SUF6"/>
<protein>
    <submittedName>
        <fullName evidence="3">Sporulation integral membrane protein YlbJ</fullName>
    </submittedName>
</protein>
<accession>F0SUF6</accession>
<feature type="transmembrane region" description="Helical" evidence="1">
    <location>
        <begin position="142"/>
        <end position="164"/>
    </location>
</feature>
<feature type="transmembrane region" description="Helical" evidence="1">
    <location>
        <begin position="280"/>
        <end position="301"/>
    </location>
</feature>
<reference evidence="3 4" key="1">
    <citation type="journal article" date="2011" name="Stand. Genomic Sci.">
        <title>Complete genome sequence of Syntrophobotulus glycolicus type strain (FlGlyR).</title>
        <authorList>
            <person name="Han C."/>
            <person name="Mwirichia R."/>
            <person name="Chertkov O."/>
            <person name="Held B."/>
            <person name="Lapidus A."/>
            <person name="Nolan M."/>
            <person name="Lucas S."/>
            <person name="Hammon N."/>
            <person name="Deshpande S."/>
            <person name="Cheng J.F."/>
            <person name="Tapia R."/>
            <person name="Goodwin L."/>
            <person name="Pitluck S."/>
            <person name="Huntemann M."/>
            <person name="Liolios K."/>
            <person name="Ivanova N."/>
            <person name="Pagani I."/>
            <person name="Mavromatis K."/>
            <person name="Ovchinikova G."/>
            <person name="Pati A."/>
            <person name="Chen A."/>
            <person name="Palaniappan K."/>
            <person name="Land M."/>
            <person name="Hauser L."/>
            <person name="Brambilla E.M."/>
            <person name="Rohde M."/>
            <person name="Spring S."/>
            <person name="Sikorski J."/>
            <person name="Goker M."/>
            <person name="Woyke T."/>
            <person name="Bristow J."/>
            <person name="Eisen J.A."/>
            <person name="Markowitz V."/>
            <person name="Hugenholtz P."/>
            <person name="Kyrpides N.C."/>
            <person name="Klenk H.P."/>
            <person name="Detter J.C."/>
        </authorList>
    </citation>
    <scope>NUCLEOTIDE SEQUENCE [LARGE SCALE GENOMIC DNA]</scope>
    <source>
        <strain evidence="4">DSM 8271 / FlGlyR</strain>
    </source>
</reference>
<dbReference type="HOGENOM" id="CLU_051469_1_0_9"/>
<dbReference type="RefSeq" id="WP_013625471.1">
    <property type="nucleotide sequence ID" value="NC_015172.1"/>
</dbReference>
<evidence type="ECO:0000313" key="3">
    <source>
        <dbReference type="EMBL" id="ADY56606.1"/>
    </source>
</evidence>
<dbReference type="KEGG" id="sgy:Sgly_2318"/>
<dbReference type="STRING" id="645991.Sgly_2318"/>
<keyword evidence="1" id="KW-0472">Membrane</keyword>
<evidence type="ECO:0000259" key="2">
    <source>
        <dbReference type="Pfam" id="PF07670"/>
    </source>
</evidence>
<dbReference type="eggNOG" id="COG3314">
    <property type="taxonomic scope" value="Bacteria"/>
</dbReference>
<keyword evidence="4" id="KW-1185">Reference proteome</keyword>
<feature type="transmembrane region" description="Helical" evidence="1">
    <location>
        <begin position="210"/>
        <end position="236"/>
    </location>
</feature>
<evidence type="ECO:0000256" key="1">
    <source>
        <dbReference type="SAM" id="Phobius"/>
    </source>
</evidence>
<proteinExistence type="predicted"/>
<sequence length="392" mass="43806">MKSIFKILPFLFFAFAMFYYPQEVFFSAITGLKIWANIVLPALFPFFVLSDLLMKQGFVSFIGVLFEPLMRPLFRLPGKASFVLAMTHISGIPIGAVLTCRMRQENDLTRLEAERLLAITCNPSPGFMLGVVAAGMLKDPGLGVMISASVYLANIMVGLIFRFYGHREKKVRQRLSWQSALSELRAAQQKNKKAFGELLADAIKNSTNTVLLVGGYITFFSVMIHLLTITQFHYYFAHIVGSLSGGLLKESADALIQGLFETTLGCQTAALSIPAIKLKIALITLFMGWGGLSVFGQVASFTATTDLRFLPFVIARTLHAFFAMLLSQIFLIFSPYPASSILSAVNLSHSWPTVLHWSFISLWYSTIIMAFILLIIFLVKGYFLIVYRKHRL</sequence>
<keyword evidence="1" id="KW-1133">Transmembrane helix</keyword>
<feature type="domain" description="Nucleoside transporter/FeoB GTPase Gate" evidence="2">
    <location>
        <begin position="39"/>
        <end position="123"/>
    </location>
</feature>
<dbReference type="InterPro" id="IPR011642">
    <property type="entry name" value="Gate_dom"/>
</dbReference>
<feature type="transmembrane region" description="Helical" evidence="1">
    <location>
        <begin position="354"/>
        <end position="387"/>
    </location>
</feature>